<evidence type="ECO:0000313" key="7">
    <source>
        <dbReference type="EMBL" id="GHA87019.1"/>
    </source>
</evidence>
<dbReference type="PRINTS" id="PR00039">
    <property type="entry name" value="HTHLYSR"/>
</dbReference>
<dbReference type="PANTHER" id="PTHR30346:SF26">
    <property type="entry name" value="HYDROGEN PEROXIDE-INDUCIBLE GENES ACTIVATOR"/>
    <property type="match status" value="1"/>
</dbReference>
<dbReference type="InterPro" id="IPR036390">
    <property type="entry name" value="WH_DNA-bd_sf"/>
</dbReference>
<proteinExistence type="inferred from homology"/>
<reference evidence="7" key="1">
    <citation type="journal article" date="2014" name="Int. J. Syst. Evol. Microbiol.">
        <title>Complete genome sequence of Corynebacterium casei LMG S-19264T (=DSM 44701T), isolated from a smear-ripened cheese.</title>
        <authorList>
            <consortium name="US DOE Joint Genome Institute (JGI-PGF)"/>
            <person name="Walter F."/>
            <person name="Albersmeier A."/>
            <person name="Kalinowski J."/>
            <person name="Ruckert C."/>
        </authorList>
    </citation>
    <scope>NUCLEOTIDE SEQUENCE</scope>
    <source>
        <strain evidence="7">KCTC 32513</strain>
    </source>
</reference>
<evidence type="ECO:0000256" key="1">
    <source>
        <dbReference type="ARBA" id="ARBA00009437"/>
    </source>
</evidence>
<evidence type="ECO:0000256" key="5">
    <source>
        <dbReference type="ARBA" id="ARBA00023163"/>
    </source>
</evidence>
<comment type="caution">
    <text evidence="7">The sequence shown here is derived from an EMBL/GenBank/DDBJ whole genome shotgun (WGS) entry which is preliminary data.</text>
</comment>
<keyword evidence="3" id="KW-0238">DNA-binding</keyword>
<reference evidence="7" key="2">
    <citation type="submission" date="2020-09" db="EMBL/GenBank/DDBJ databases">
        <authorList>
            <person name="Sun Q."/>
            <person name="Kim S."/>
        </authorList>
    </citation>
    <scope>NUCLEOTIDE SEQUENCE</scope>
    <source>
        <strain evidence="7">KCTC 32513</strain>
    </source>
</reference>
<gene>
    <name evidence="7" type="primary">oxyR</name>
    <name evidence="7" type="ORF">GCM10009069_07840</name>
</gene>
<dbReference type="GO" id="GO:0003700">
    <property type="term" value="F:DNA-binding transcription factor activity"/>
    <property type="evidence" value="ECO:0007669"/>
    <property type="project" value="InterPro"/>
</dbReference>
<dbReference type="Gene3D" id="3.40.190.10">
    <property type="entry name" value="Periplasmic binding protein-like II"/>
    <property type="match status" value="2"/>
</dbReference>
<protein>
    <submittedName>
        <fullName evidence="7">LysR family transcriptional regulator</fullName>
    </submittedName>
</protein>
<keyword evidence="8" id="KW-1185">Reference proteome</keyword>
<dbReference type="InterPro" id="IPR036388">
    <property type="entry name" value="WH-like_DNA-bd_sf"/>
</dbReference>
<dbReference type="SUPFAM" id="SSF53850">
    <property type="entry name" value="Periplasmic binding protein-like II"/>
    <property type="match status" value="1"/>
</dbReference>
<dbReference type="PROSITE" id="PS50931">
    <property type="entry name" value="HTH_LYSR"/>
    <property type="match status" value="1"/>
</dbReference>
<sequence>MNLRDLEYVLAVMETEHFGRAALACHVSQPTLSGQIKKLEDELGVTLFERGRGGVRATDTGRAVVHQAQIALRAAAEIREIAQAAQDPFAGEFRLGLIPTVAPYLIPLFVARLREALPDLSVIYREDITERLVRDLETGEIDAAILATPPETDALQAIPLYTEPFRLVFPDGHKLSSLAHLRMADVDRKDVLLLTEGHCFRDQALAICETPATKGTKNTTSLRATSLETLINLVAQGQGVTLVPSLAMAGLSDDLGLVDRKLEDIGAARDISFTIRRSTSRRALAGRIADIIRSGLPDTVSVSQ</sequence>
<dbReference type="SUPFAM" id="SSF46785">
    <property type="entry name" value="Winged helix' DNA-binding domain"/>
    <property type="match status" value="1"/>
</dbReference>
<evidence type="ECO:0000256" key="2">
    <source>
        <dbReference type="ARBA" id="ARBA00023015"/>
    </source>
</evidence>
<comment type="similarity">
    <text evidence="1">Belongs to the LysR transcriptional regulatory family.</text>
</comment>
<keyword evidence="4" id="KW-0010">Activator</keyword>
<dbReference type="Pfam" id="PF03466">
    <property type="entry name" value="LysR_substrate"/>
    <property type="match status" value="1"/>
</dbReference>
<dbReference type="EMBL" id="BMZH01000002">
    <property type="protein sequence ID" value="GHA87019.1"/>
    <property type="molecule type" value="Genomic_DNA"/>
</dbReference>
<accession>A0A8J3CMV0</accession>
<evidence type="ECO:0000259" key="6">
    <source>
        <dbReference type="PROSITE" id="PS50931"/>
    </source>
</evidence>
<dbReference type="GO" id="GO:0032993">
    <property type="term" value="C:protein-DNA complex"/>
    <property type="evidence" value="ECO:0007669"/>
    <property type="project" value="TreeGrafter"/>
</dbReference>
<evidence type="ECO:0000256" key="4">
    <source>
        <dbReference type="ARBA" id="ARBA00023159"/>
    </source>
</evidence>
<keyword evidence="5" id="KW-0804">Transcription</keyword>
<dbReference type="InterPro" id="IPR000847">
    <property type="entry name" value="LysR_HTH_N"/>
</dbReference>
<dbReference type="CDD" id="cd08411">
    <property type="entry name" value="PBP2_OxyR"/>
    <property type="match status" value="1"/>
</dbReference>
<dbReference type="FunFam" id="1.10.10.10:FF:000001">
    <property type="entry name" value="LysR family transcriptional regulator"/>
    <property type="match status" value="1"/>
</dbReference>
<dbReference type="GO" id="GO:0003677">
    <property type="term" value="F:DNA binding"/>
    <property type="evidence" value="ECO:0007669"/>
    <property type="project" value="UniProtKB-KW"/>
</dbReference>
<evidence type="ECO:0000313" key="8">
    <source>
        <dbReference type="Proteomes" id="UP000634004"/>
    </source>
</evidence>
<dbReference type="Gene3D" id="1.10.10.10">
    <property type="entry name" value="Winged helix-like DNA-binding domain superfamily/Winged helix DNA-binding domain"/>
    <property type="match status" value="1"/>
</dbReference>
<evidence type="ECO:0000256" key="3">
    <source>
        <dbReference type="ARBA" id="ARBA00023125"/>
    </source>
</evidence>
<dbReference type="PANTHER" id="PTHR30346">
    <property type="entry name" value="TRANSCRIPTIONAL DUAL REGULATOR HCAR-RELATED"/>
    <property type="match status" value="1"/>
</dbReference>
<organism evidence="7 8">
    <name type="scientific">Algimonas arctica</name>
    <dbReference type="NCBI Taxonomy" id="1479486"/>
    <lineage>
        <taxon>Bacteria</taxon>
        <taxon>Pseudomonadati</taxon>
        <taxon>Pseudomonadota</taxon>
        <taxon>Alphaproteobacteria</taxon>
        <taxon>Maricaulales</taxon>
        <taxon>Robiginitomaculaceae</taxon>
        <taxon>Algimonas</taxon>
    </lineage>
</organism>
<keyword evidence="2" id="KW-0805">Transcription regulation</keyword>
<dbReference type="AlphaFoldDB" id="A0A8J3CMV0"/>
<name>A0A8J3CMV0_9PROT</name>
<dbReference type="Pfam" id="PF00126">
    <property type="entry name" value="HTH_1"/>
    <property type="match status" value="1"/>
</dbReference>
<dbReference type="InterPro" id="IPR005119">
    <property type="entry name" value="LysR_subst-bd"/>
</dbReference>
<dbReference type="Proteomes" id="UP000634004">
    <property type="component" value="Unassembled WGS sequence"/>
</dbReference>
<feature type="domain" description="HTH lysR-type" evidence="6">
    <location>
        <begin position="1"/>
        <end position="58"/>
    </location>
</feature>